<accession>A0A4Y9FXT1</accession>
<keyword evidence="2" id="KW-1185">Reference proteome</keyword>
<organism evidence="1 2">
    <name type="scientific">Microbacterium paludicola</name>
    <dbReference type="NCBI Taxonomy" id="300019"/>
    <lineage>
        <taxon>Bacteria</taxon>
        <taxon>Bacillati</taxon>
        <taxon>Actinomycetota</taxon>
        <taxon>Actinomycetes</taxon>
        <taxon>Micrococcales</taxon>
        <taxon>Microbacteriaceae</taxon>
        <taxon>Microbacterium</taxon>
    </lineage>
</organism>
<protein>
    <submittedName>
        <fullName evidence="1">Uncharacterized protein</fullName>
    </submittedName>
</protein>
<dbReference type="EMBL" id="SPQB01000014">
    <property type="protein sequence ID" value="TFU33051.1"/>
    <property type="molecule type" value="Genomic_DNA"/>
</dbReference>
<evidence type="ECO:0000313" key="1">
    <source>
        <dbReference type="EMBL" id="TFU33051.1"/>
    </source>
</evidence>
<reference evidence="1 2" key="1">
    <citation type="submission" date="2019-03" db="EMBL/GenBank/DDBJ databases">
        <title>Diversity of the mouse oral microbiome.</title>
        <authorList>
            <person name="Joseph S."/>
            <person name="Aduse-Opoku J."/>
            <person name="Curtis M."/>
            <person name="Wade W."/>
            <person name="Hashim A."/>
        </authorList>
    </citation>
    <scope>NUCLEOTIDE SEQUENCE [LARGE SCALE GENOMIC DNA]</scope>
    <source>
        <strain evidence="1 2">P1012</strain>
    </source>
</reference>
<comment type="caution">
    <text evidence="1">The sequence shown here is derived from an EMBL/GenBank/DDBJ whole genome shotgun (WGS) entry which is preliminary data.</text>
</comment>
<dbReference type="AlphaFoldDB" id="A0A4Y9FXT1"/>
<proteinExistence type="predicted"/>
<gene>
    <name evidence="1" type="ORF">E4U02_07485</name>
</gene>
<name>A0A4Y9FXT1_9MICO</name>
<sequence>MKHVARARSAKRAGIGAAAIAAISIAGIGGASVATAFYPTSVAMQGVVKSQYVDAFIVCSEDAGVETVILTGRSATDVLAGWPGADDATYKVVESRMDSRDQGRLGRAITGCQAELEARFGEPIS</sequence>
<dbReference type="OrthoDB" id="9922172at2"/>
<evidence type="ECO:0000313" key="2">
    <source>
        <dbReference type="Proteomes" id="UP000298358"/>
    </source>
</evidence>
<dbReference type="Proteomes" id="UP000298358">
    <property type="component" value="Unassembled WGS sequence"/>
</dbReference>
<dbReference type="RefSeq" id="WP_135114229.1">
    <property type="nucleotide sequence ID" value="NZ_JADGLL010000014.1"/>
</dbReference>